<evidence type="ECO:0000259" key="5">
    <source>
        <dbReference type="PROSITE" id="PS50931"/>
    </source>
</evidence>
<dbReference type="Proteomes" id="UP001057998">
    <property type="component" value="Chromosome 3"/>
</dbReference>
<keyword evidence="7" id="KW-1185">Reference proteome</keyword>
<dbReference type="SUPFAM" id="SSF53850">
    <property type="entry name" value="Periplasmic binding protein-like II"/>
    <property type="match status" value="1"/>
</dbReference>
<dbReference type="InterPro" id="IPR036388">
    <property type="entry name" value="WH-like_DNA-bd_sf"/>
</dbReference>
<dbReference type="PROSITE" id="PS50931">
    <property type="entry name" value="HTH_LYSR"/>
    <property type="match status" value="1"/>
</dbReference>
<dbReference type="SUPFAM" id="SSF46785">
    <property type="entry name" value="Winged helix' DNA-binding domain"/>
    <property type="match status" value="1"/>
</dbReference>
<dbReference type="CDD" id="cd05466">
    <property type="entry name" value="PBP2_LTTR_substrate"/>
    <property type="match status" value="1"/>
</dbReference>
<evidence type="ECO:0000313" key="7">
    <source>
        <dbReference type="Proteomes" id="UP001057998"/>
    </source>
</evidence>
<dbReference type="PRINTS" id="PR00039">
    <property type="entry name" value="HTHLYSR"/>
</dbReference>
<keyword evidence="3" id="KW-0238">DNA-binding</keyword>
<keyword evidence="4" id="KW-0804">Transcription</keyword>
<reference evidence="6" key="1">
    <citation type="submission" date="2022-07" db="EMBL/GenBank/DDBJ databases">
        <title>Genome sequencing of Photobacterium atrarenae GJH2-4.</title>
        <authorList>
            <person name="Park S.-J."/>
        </authorList>
    </citation>
    <scope>NUCLEOTIDE SEQUENCE</scope>
    <source>
        <strain evidence="6">GJH2-4</strain>
    </source>
</reference>
<dbReference type="EMBL" id="CP101510">
    <property type="protein sequence ID" value="UTV31027.1"/>
    <property type="molecule type" value="Genomic_DNA"/>
</dbReference>
<evidence type="ECO:0000256" key="3">
    <source>
        <dbReference type="ARBA" id="ARBA00023125"/>
    </source>
</evidence>
<evidence type="ECO:0000256" key="4">
    <source>
        <dbReference type="ARBA" id="ARBA00023163"/>
    </source>
</evidence>
<dbReference type="Gene3D" id="3.40.190.10">
    <property type="entry name" value="Periplasmic binding protein-like II"/>
    <property type="match status" value="2"/>
</dbReference>
<comment type="similarity">
    <text evidence="1">Belongs to the LysR transcriptional regulatory family.</text>
</comment>
<evidence type="ECO:0000313" key="6">
    <source>
        <dbReference type="EMBL" id="UTV31027.1"/>
    </source>
</evidence>
<feature type="domain" description="HTH lysR-type" evidence="5">
    <location>
        <begin position="2"/>
        <end position="59"/>
    </location>
</feature>
<accession>A0ABY5GNV0</accession>
<proteinExistence type="inferred from homology"/>
<evidence type="ECO:0000256" key="1">
    <source>
        <dbReference type="ARBA" id="ARBA00009437"/>
    </source>
</evidence>
<dbReference type="InterPro" id="IPR000847">
    <property type="entry name" value="LysR_HTH_N"/>
</dbReference>
<dbReference type="InterPro" id="IPR036390">
    <property type="entry name" value="WH_DNA-bd_sf"/>
</dbReference>
<dbReference type="PANTHER" id="PTHR30126">
    <property type="entry name" value="HTH-TYPE TRANSCRIPTIONAL REGULATOR"/>
    <property type="match status" value="1"/>
</dbReference>
<name>A0ABY5GNV0_9GAMM</name>
<dbReference type="InterPro" id="IPR005119">
    <property type="entry name" value="LysR_subst-bd"/>
</dbReference>
<organism evidence="6 7">
    <name type="scientific">Photobacterium atrarenae</name>
    <dbReference type="NCBI Taxonomy" id="865757"/>
    <lineage>
        <taxon>Bacteria</taxon>
        <taxon>Pseudomonadati</taxon>
        <taxon>Pseudomonadota</taxon>
        <taxon>Gammaproteobacteria</taxon>
        <taxon>Vibrionales</taxon>
        <taxon>Vibrionaceae</taxon>
        <taxon>Photobacterium</taxon>
    </lineage>
</organism>
<dbReference type="PANTHER" id="PTHR30126:SF99">
    <property type="entry name" value="TRANSCRIPTIONAL REGULATOR LYSR FAMILY"/>
    <property type="match status" value="1"/>
</dbReference>
<dbReference type="Gene3D" id="1.10.10.10">
    <property type="entry name" value="Winged helix-like DNA-binding domain superfamily/Winged helix DNA-binding domain"/>
    <property type="match status" value="1"/>
</dbReference>
<dbReference type="Pfam" id="PF00126">
    <property type="entry name" value="HTH_1"/>
    <property type="match status" value="1"/>
</dbReference>
<keyword evidence="2" id="KW-0805">Transcription regulation</keyword>
<dbReference type="RefSeq" id="WP_255392391.1">
    <property type="nucleotide sequence ID" value="NZ_CP101510.1"/>
</dbReference>
<sequence>MLNSVWLNTFKTLIDTGHFTKAAEKLHMTQPGVSQQIRKLEEACGHQLVRRVKKRFEITEQGRDVYEYACQLERSEATLLDKLSTNHPYAGQYRIACSGSQALTLYPKLLELQQEFPKLIVTLEAAPNHKILIAIKNSDIDVGIVTSMPNRVHFDTELLGQESLCLVLPQKYADTANVFDALMELGLIRHPDIDHYLSLYMAKFGDETFSALKTDSFPVTGYVNQINQILLPISKGLGFTVLPKSAVDSFSHPETLAVFSPGKEVKETLYLVSKRHRVLPKRFNTVNDRLRKHFSADHSG</sequence>
<dbReference type="Pfam" id="PF03466">
    <property type="entry name" value="LysR_substrate"/>
    <property type="match status" value="1"/>
</dbReference>
<evidence type="ECO:0000256" key="2">
    <source>
        <dbReference type="ARBA" id="ARBA00023015"/>
    </source>
</evidence>
<gene>
    <name evidence="6" type="ORF">NNL38_24380</name>
</gene>
<protein>
    <submittedName>
        <fullName evidence="6">LysR family transcriptional regulator</fullName>
    </submittedName>
</protein>